<reference evidence="2 3" key="1">
    <citation type="submission" date="2017-12" db="EMBL/GenBank/DDBJ databases">
        <title>Comparative genomics of Botrytis spp.</title>
        <authorList>
            <person name="Valero-Jimenez C.A."/>
            <person name="Tapia P."/>
            <person name="Veloso J."/>
            <person name="Silva-Moreno E."/>
            <person name="Staats M."/>
            <person name="Valdes J.H."/>
            <person name="Van Kan J.A.L."/>
        </authorList>
    </citation>
    <scope>NUCLEOTIDE SEQUENCE [LARGE SCALE GENOMIC DNA]</scope>
    <source>
        <strain evidence="2 3">Bp0003</strain>
    </source>
</reference>
<organism evidence="2 3">
    <name type="scientific">Botrytis paeoniae</name>
    <dbReference type="NCBI Taxonomy" id="278948"/>
    <lineage>
        <taxon>Eukaryota</taxon>
        <taxon>Fungi</taxon>
        <taxon>Dikarya</taxon>
        <taxon>Ascomycota</taxon>
        <taxon>Pezizomycotina</taxon>
        <taxon>Leotiomycetes</taxon>
        <taxon>Helotiales</taxon>
        <taxon>Sclerotiniaceae</taxon>
        <taxon>Botrytis</taxon>
    </lineage>
</organism>
<name>A0A4Z1FIU3_9HELO</name>
<keyword evidence="3" id="KW-1185">Reference proteome</keyword>
<feature type="compositionally biased region" description="Basic residues" evidence="1">
    <location>
        <begin position="52"/>
        <end position="62"/>
    </location>
</feature>
<accession>A0A4Z1FIU3</accession>
<dbReference type="AlphaFoldDB" id="A0A4Z1FIU3"/>
<gene>
    <name evidence="2" type="ORF">BPAE_0156g00050</name>
</gene>
<evidence type="ECO:0000256" key="1">
    <source>
        <dbReference type="SAM" id="MobiDB-lite"/>
    </source>
</evidence>
<feature type="compositionally biased region" description="Polar residues" evidence="1">
    <location>
        <begin position="17"/>
        <end position="33"/>
    </location>
</feature>
<comment type="caution">
    <text evidence="2">The sequence shown here is derived from an EMBL/GenBank/DDBJ whole genome shotgun (WGS) entry which is preliminary data.</text>
</comment>
<feature type="compositionally biased region" description="Basic and acidic residues" evidence="1">
    <location>
        <begin position="39"/>
        <end position="51"/>
    </location>
</feature>
<protein>
    <submittedName>
        <fullName evidence="2">Uncharacterized protein</fullName>
    </submittedName>
</protein>
<dbReference type="Proteomes" id="UP000297910">
    <property type="component" value="Unassembled WGS sequence"/>
</dbReference>
<dbReference type="EMBL" id="PQXI01000156">
    <property type="protein sequence ID" value="TGO22742.1"/>
    <property type="molecule type" value="Genomic_DNA"/>
</dbReference>
<evidence type="ECO:0000313" key="2">
    <source>
        <dbReference type="EMBL" id="TGO22742.1"/>
    </source>
</evidence>
<evidence type="ECO:0000313" key="3">
    <source>
        <dbReference type="Proteomes" id="UP000297910"/>
    </source>
</evidence>
<feature type="region of interest" description="Disordered" evidence="1">
    <location>
        <begin position="1"/>
        <end position="62"/>
    </location>
</feature>
<sequence>MSFPGRSSSSHKEPQADGSQIKDTNLDQASSGPSVMMGEESKDKNLTEDKPAKKKRERKHRRGFYNRDRRIYGVQRAYGFWEAPGREGAEQDATNILTSSCISWLRKYHPDLVAKEGWSDRRKGSLELYHEMFESSAEIKDNTLQLVDGETAETFLTPLKKVRQIRHCVFRRGRCIDMPIIIIELMLQDAIRLTKIVGGQESLSMLEKFRSRLAQEIALNEDVKVASDRLKSMFKKEELDMNNEVRVRAIRAERVKLDDAIGQQKRRLEVIDDQFPDEVESEL</sequence>
<proteinExistence type="predicted"/>